<comment type="caution">
    <text evidence="8">Lacks conserved residue(s) required for the propagation of feature annotation.</text>
</comment>
<evidence type="ECO:0000256" key="6">
    <source>
        <dbReference type="ARBA" id="ARBA00022840"/>
    </source>
</evidence>
<evidence type="ECO:0000259" key="9">
    <source>
        <dbReference type="Pfam" id="PF02223"/>
    </source>
</evidence>
<dbReference type="EMBL" id="GU567973">
    <property type="protein sequence ID" value="ADI22039.1"/>
    <property type="molecule type" value="Genomic_DNA"/>
</dbReference>
<dbReference type="InterPro" id="IPR018094">
    <property type="entry name" value="Thymidylate_kinase"/>
</dbReference>
<keyword evidence="3 8" id="KW-0545">Nucleotide biosynthesis</keyword>
<dbReference type="Pfam" id="PF02223">
    <property type="entry name" value="Thymidylate_kin"/>
    <property type="match status" value="1"/>
</dbReference>
<gene>
    <name evidence="8" type="primary">tmk</name>
</gene>
<dbReference type="NCBIfam" id="TIGR00041">
    <property type="entry name" value="DTMP_kinase"/>
    <property type="match status" value="1"/>
</dbReference>
<comment type="function">
    <text evidence="8">Phosphorylation of dTMP to form dTDP in both de novo and salvage pathways of dTTP synthesis.</text>
</comment>
<dbReference type="PANTHER" id="PTHR10344">
    <property type="entry name" value="THYMIDYLATE KINASE"/>
    <property type="match status" value="1"/>
</dbReference>
<dbReference type="GO" id="GO:0006233">
    <property type="term" value="P:dTDP biosynthetic process"/>
    <property type="evidence" value="ECO:0007669"/>
    <property type="project" value="InterPro"/>
</dbReference>
<dbReference type="GO" id="GO:0006235">
    <property type="term" value="P:dTTP biosynthetic process"/>
    <property type="evidence" value="ECO:0007669"/>
    <property type="project" value="UniProtKB-UniRule"/>
</dbReference>
<evidence type="ECO:0000256" key="7">
    <source>
        <dbReference type="ARBA" id="ARBA00048743"/>
    </source>
</evidence>
<evidence type="ECO:0000256" key="1">
    <source>
        <dbReference type="ARBA" id="ARBA00009776"/>
    </source>
</evidence>
<dbReference type="CDD" id="cd01672">
    <property type="entry name" value="TMPK"/>
    <property type="match status" value="1"/>
</dbReference>
<dbReference type="PANTHER" id="PTHR10344:SF4">
    <property type="entry name" value="UMP-CMP KINASE 2, MITOCHONDRIAL"/>
    <property type="match status" value="1"/>
</dbReference>
<dbReference type="InterPro" id="IPR018095">
    <property type="entry name" value="Thymidylate_kin_CS"/>
</dbReference>
<organism evidence="10">
    <name type="scientific">uncultured myxobacterium HF0200_05J13</name>
    <dbReference type="NCBI Taxonomy" id="723557"/>
    <lineage>
        <taxon>Bacteria</taxon>
        <taxon>Pseudomonadati</taxon>
        <taxon>Myxococcota</taxon>
        <taxon>Myxococcia</taxon>
        <taxon>Myxococcales</taxon>
        <taxon>environmental samples</taxon>
    </lineage>
</organism>
<evidence type="ECO:0000256" key="3">
    <source>
        <dbReference type="ARBA" id="ARBA00022727"/>
    </source>
</evidence>
<dbReference type="Gene3D" id="3.40.50.300">
    <property type="entry name" value="P-loop containing nucleotide triphosphate hydrolases"/>
    <property type="match status" value="1"/>
</dbReference>
<dbReference type="AlphaFoldDB" id="E7C3L5"/>
<evidence type="ECO:0000256" key="2">
    <source>
        <dbReference type="ARBA" id="ARBA00022679"/>
    </source>
</evidence>
<accession>E7C3L5</accession>
<dbReference type="GO" id="GO:0004798">
    <property type="term" value="F:dTMP kinase activity"/>
    <property type="evidence" value="ECO:0007669"/>
    <property type="project" value="UniProtKB-UniRule"/>
</dbReference>
<comment type="catalytic activity">
    <reaction evidence="7 8">
        <text>dTMP + ATP = dTDP + ADP</text>
        <dbReference type="Rhea" id="RHEA:13517"/>
        <dbReference type="ChEBI" id="CHEBI:30616"/>
        <dbReference type="ChEBI" id="CHEBI:58369"/>
        <dbReference type="ChEBI" id="CHEBI:63528"/>
        <dbReference type="ChEBI" id="CHEBI:456216"/>
        <dbReference type="EC" id="2.7.4.9"/>
    </reaction>
</comment>
<feature type="domain" description="Thymidylate kinase-like" evidence="9">
    <location>
        <begin position="9"/>
        <end position="191"/>
    </location>
</feature>
<keyword evidence="6 8" id="KW-0067">ATP-binding</keyword>
<protein>
    <recommendedName>
        <fullName evidence="8">Thymidylate kinase</fullName>
        <ecNumber evidence="8">2.7.4.9</ecNumber>
    </recommendedName>
    <alternativeName>
        <fullName evidence="8">dTMP kinase</fullName>
    </alternativeName>
</protein>
<keyword evidence="5 8" id="KW-0418">Kinase</keyword>
<comment type="similarity">
    <text evidence="1 8">Belongs to the thymidylate kinase family.</text>
</comment>
<sequence>MTKSQFIALEGIDGSGTTTQLTRIAEALTKRGRVVTQTMEPSRGPIGTRIRDILRGEEKTPPDSLALLFAADRLDHLQREIAPALQRGEVVLSDRYLISSLAYQSLHVELPFIEMINARARKPDVSILLKICPEEAAKRRATRGGEAEIFDDLDLQEKISQAYDKAFARSDLGPTAIVDASASMSDVTDAILSAIDSLQ</sequence>
<dbReference type="InterPro" id="IPR027417">
    <property type="entry name" value="P-loop_NTPase"/>
</dbReference>
<name>E7C3L5_9BACT</name>
<proteinExistence type="inferred from homology"/>
<dbReference type="SUPFAM" id="SSF52540">
    <property type="entry name" value="P-loop containing nucleoside triphosphate hydrolases"/>
    <property type="match status" value="1"/>
</dbReference>
<evidence type="ECO:0000313" key="10">
    <source>
        <dbReference type="EMBL" id="ADI22039.1"/>
    </source>
</evidence>
<reference evidence="10" key="1">
    <citation type="submission" date="2010-01" db="EMBL/GenBank/DDBJ databases">
        <title>Genome fragments of uncultured bacteria from the North Pacific subtropical Gyre.</title>
        <authorList>
            <person name="Pham V.D."/>
            <person name="Delong E.F."/>
        </authorList>
    </citation>
    <scope>NUCLEOTIDE SEQUENCE</scope>
</reference>
<dbReference type="PROSITE" id="PS01331">
    <property type="entry name" value="THYMIDYLATE_KINASE"/>
    <property type="match status" value="1"/>
</dbReference>
<evidence type="ECO:0000256" key="4">
    <source>
        <dbReference type="ARBA" id="ARBA00022741"/>
    </source>
</evidence>
<dbReference type="GO" id="GO:0006227">
    <property type="term" value="P:dUDP biosynthetic process"/>
    <property type="evidence" value="ECO:0007669"/>
    <property type="project" value="TreeGrafter"/>
</dbReference>
<evidence type="ECO:0000256" key="5">
    <source>
        <dbReference type="ARBA" id="ARBA00022777"/>
    </source>
</evidence>
<keyword evidence="4 8" id="KW-0547">Nucleotide-binding</keyword>
<dbReference type="HAMAP" id="MF_00165">
    <property type="entry name" value="Thymidylate_kinase"/>
    <property type="match status" value="1"/>
</dbReference>
<dbReference type="GO" id="GO:0005524">
    <property type="term" value="F:ATP binding"/>
    <property type="evidence" value="ECO:0007669"/>
    <property type="project" value="UniProtKB-UniRule"/>
</dbReference>
<keyword evidence="2 8" id="KW-0808">Transferase</keyword>
<dbReference type="GO" id="GO:0005737">
    <property type="term" value="C:cytoplasm"/>
    <property type="evidence" value="ECO:0007669"/>
    <property type="project" value="TreeGrafter"/>
</dbReference>
<dbReference type="InterPro" id="IPR039430">
    <property type="entry name" value="Thymidylate_kin-like_dom"/>
</dbReference>
<evidence type="ECO:0000256" key="8">
    <source>
        <dbReference type="HAMAP-Rule" id="MF_00165"/>
    </source>
</evidence>
<dbReference type="EC" id="2.7.4.9" evidence="8"/>